<protein>
    <submittedName>
        <fullName evidence="2">SinR repressor/SinI anti-repressor, dimerization</fullName>
    </submittedName>
</protein>
<name>A0A135LKR2_PENPA</name>
<sequence>MEEMGVIKAKEIIKSEAGETTPLDGNGFYAVANGAKPGIYPFYRGENGAEREVIKVEGSCHKRFRTMAQAEAFMEDWKGTYAEVWSELIKEALDKGFRPRDIRSFGSCEMGLFTELFLYKPVRSTDVNEITEKAKKQLSLQDNKRKG</sequence>
<accession>A0A135LKR2</accession>
<dbReference type="Gene3D" id="3.40.970.10">
    <property type="entry name" value="Ribonuclease H1, N-terminal domain"/>
    <property type="match status" value="1"/>
</dbReference>
<evidence type="ECO:0000313" key="3">
    <source>
        <dbReference type="Proteomes" id="UP000070168"/>
    </source>
</evidence>
<dbReference type="STRING" id="5078.A0A135LKR2"/>
<reference evidence="2 3" key="1">
    <citation type="journal article" date="2016" name="BMC Genomics">
        <title>Genome sequencing and secondary metabolism of the postharvest pathogen Penicillium griseofulvum.</title>
        <authorList>
            <person name="Banani H."/>
            <person name="Marcet-Houben M."/>
            <person name="Ballester A.R."/>
            <person name="Abbruscato P."/>
            <person name="Gonzalez-Candelas L."/>
            <person name="Gabaldon T."/>
            <person name="Spadaro D."/>
        </authorList>
    </citation>
    <scope>NUCLEOTIDE SEQUENCE [LARGE SCALE GENOMIC DNA]</scope>
    <source>
        <strain evidence="2 3">PG3</strain>
    </source>
</reference>
<keyword evidence="3" id="KW-1185">Reference proteome</keyword>
<dbReference type="OrthoDB" id="407198at2759"/>
<evidence type="ECO:0000259" key="1">
    <source>
        <dbReference type="Pfam" id="PF01693"/>
    </source>
</evidence>
<evidence type="ECO:0000313" key="2">
    <source>
        <dbReference type="EMBL" id="KXG49563.1"/>
    </source>
</evidence>
<feature type="domain" description="Ribonuclease H1 N-terminal" evidence="1">
    <location>
        <begin position="28"/>
        <end position="73"/>
    </location>
</feature>
<gene>
    <name evidence="2" type="ORF">PGRI_071440</name>
</gene>
<dbReference type="AlphaFoldDB" id="A0A135LKR2"/>
<dbReference type="SUPFAM" id="SSF55658">
    <property type="entry name" value="L9 N-domain-like"/>
    <property type="match status" value="1"/>
</dbReference>
<dbReference type="Proteomes" id="UP000070168">
    <property type="component" value="Unassembled WGS sequence"/>
</dbReference>
<organism evidence="2 3">
    <name type="scientific">Penicillium patulum</name>
    <name type="common">Penicillium griseofulvum</name>
    <dbReference type="NCBI Taxonomy" id="5078"/>
    <lineage>
        <taxon>Eukaryota</taxon>
        <taxon>Fungi</taxon>
        <taxon>Dikarya</taxon>
        <taxon>Ascomycota</taxon>
        <taxon>Pezizomycotina</taxon>
        <taxon>Eurotiomycetes</taxon>
        <taxon>Eurotiomycetidae</taxon>
        <taxon>Eurotiales</taxon>
        <taxon>Aspergillaceae</taxon>
        <taxon>Penicillium</taxon>
    </lineage>
</organism>
<proteinExistence type="predicted"/>
<dbReference type="Pfam" id="PF01693">
    <property type="entry name" value="Cauli_VI"/>
    <property type="match status" value="1"/>
</dbReference>
<dbReference type="EMBL" id="LHQR01000049">
    <property type="protein sequence ID" value="KXG49563.1"/>
    <property type="molecule type" value="Genomic_DNA"/>
</dbReference>
<dbReference type="GeneID" id="63710158"/>
<dbReference type="InterPro" id="IPR009027">
    <property type="entry name" value="Ribosomal_bL9/RNase_H1_N"/>
</dbReference>
<dbReference type="RefSeq" id="XP_040648099.1">
    <property type="nucleotide sequence ID" value="XM_040794858.1"/>
</dbReference>
<dbReference type="InterPro" id="IPR037056">
    <property type="entry name" value="RNase_H1_N_sf"/>
</dbReference>
<comment type="caution">
    <text evidence="2">The sequence shown here is derived from an EMBL/GenBank/DDBJ whole genome shotgun (WGS) entry which is preliminary data.</text>
</comment>
<dbReference type="InterPro" id="IPR011320">
    <property type="entry name" value="RNase_H1_N"/>
</dbReference>